<name>A0A1J5S736_9ZZZZ</name>
<accession>A0A1J5S736</accession>
<reference evidence="1" key="1">
    <citation type="submission" date="2016-10" db="EMBL/GenBank/DDBJ databases">
        <title>Sequence of Gallionella enrichment culture.</title>
        <authorList>
            <person name="Poehlein A."/>
            <person name="Muehling M."/>
            <person name="Daniel R."/>
        </authorList>
    </citation>
    <scope>NUCLEOTIDE SEQUENCE</scope>
</reference>
<evidence type="ECO:0008006" key="2">
    <source>
        <dbReference type="Google" id="ProtNLM"/>
    </source>
</evidence>
<dbReference type="Gene3D" id="1.20.58.220">
    <property type="entry name" value="Phosphate transport system protein phou homolog 2, domain 2"/>
    <property type="match status" value="1"/>
</dbReference>
<proteinExistence type="predicted"/>
<dbReference type="AlphaFoldDB" id="A0A1J5S736"/>
<protein>
    <recommendedName>
        <fullName evidence="2">Phosphate transport regulator</fullName>
    </recommendedName>
</protein>
<sequence>MEKTAAVEMLGQNALLRPSWMALALKANDRLKLYLTVLQSAAAHARQPEQAIPDLQRDIDAAGIPPGELGPWLRDLPGVSEIHGQGMELPGWPKLAALLRDDLRMMARPVLTQGEGLAEIGAGARDTFAARAAHWDAWLSTQASSALGWEDLAALTRGDPKAGDSLHLLVMDLHKAINHLVAQLAVETIEGAQVWGLNAMDKPLVAAFMRGIHRTAPLKMDHPGLDTVATRDGDRLLIQNDIGTNDVHVLVIAVEGLRITLTYSDLHAVRFAFFQDLLTDIGAQWSVSTRQTPGLNADDTYQVGTATVDATDTAALATALESVAARIVFLIDWNRARKRLQAFVDKKQAVAVLAAAARREVGHIPWLRAGGEQLVWEAMAAQGPEVFRLGDRLDAVLGEQAAGDFLLQLLELATQSVQRRQPVALVQDEARLLLARLLRSHGHAFDLLADHAAYCQALAEAVDDALAHGLERDAAAAAALATRAKIWERRADHLVMQARASARQQPQGQAYVTLLERADDVADALEEGVFLLSLIADGHAQDWGDAVRAALGALAQAVAGAAQDHVRLVSILRGLDASSDAADHEDFLAASWRVLQSERRCDELLRAARRALSRDVNAPAALMLANDFAAALEQASDVLLALAYAMREQAFARAQVPV</sequence>
<dbReference type="InterPro" id="IPR038078">
    <property type="entry name" value="PhoU-like_sf"/>
</dbReference>
<gene>
    <name evidence="1" type="ORF">GALL_181020</name>
</gene>
<dbReference type="EMBL" id="MLJW01000101">
    <property type="protein sequence ID" value="OIQ99895.1"/>
    <property type="molecule type" value="Genomic_DNA"/>
</dbReference>
<organism evidence="1">
    <name type="scientific">mine drainage metagenome</name>
    <dbReference type="NCBI Taxonomy" id="410659"/>
    <lineage>
        <taxon>unclassified sequences</taxon>
        <taxon>metagenomes</taxon>
        <taxon>ecological metagenomes</taxon>
    </lineage>
</organism>
<comment type="caution">
    <text evidence="1">The sequence shown here is derived from an EMBL/GenBank/DDBJ whole genome shotgun (WGS) entry which is preliminary data.</text>
</comment>
<evidence type="ECO:0000313" key="1">
    <source>
        <dbReference type="EMBL" id="OIQ99895.1"/>
    </source>
</evidence>